<dbReference type="InterPro" id="IPR021272">
    <property type="entry name" value="DUF2851"/>
</dbReference>
<reference evidence="1 2" key="1">
    <citation type="journal article" date="2012" name="J. Bacteriol.">
        <title>Genome Sequence of Fibrella aestuarina BUZ 2T, a Filamentous Marine Bacterium.</title>
        <authorList>
            <person name="Filippini M."/>
            <person name="Qi W."/>
            <person name="Blom J."/>
            <person name="Goesmann A."/>
            <person name="Smits T.H."/>
            <person name="Bagheri H.C."/>
        </authorList>
    </citation>
    <scope>NUCLEOTIDE SEQUENCE [LARGE SCALE GENOMIC DNA]</scope>
    <source>
        <strain evidence="2">BUZ 2T</strain>
    </source>
</reference>
<evidence type="ECO:0008006" key="3">
    <source>
        <dbReference type="Google" id="ProtNLM"/>
    </source>
</evidence>
<dbReference type="AlphaFoldDB" id="I0K535"/>
<dbReference type="RefSeq" id="WP_015330338.1">
    <property type="nucleotide sequence ID" value="NC_020054.1"/>
</dbReference>
<dbReference type="KEGG" id="fae:FAES_1228"/>
<dbReference type="HOGENOM" id="CLU_044582_0_0_10"/>
<name>I0K535_9BACT</name>
<evidence type="ECO:0000313" key="1">
    <source>
        <dbReference type="EMBL" id="CCG99238.1"/>
    </source>
</evidence>
<protein>
    <recommendedName>
        <fullName evidence="3">DUF2851 domain-containing protein</fullName>
    </recommendedName>
</protein>
<dbReference type="OrthoDB" id="1005072at2"/>
<gene>
    <name evidence="1" type="ORF">FAES_1228</name>
</gene>
<accession>I0K535</accession>
<dbReference type="PATRIC" id="fig|1166018.3.peg.2951"/>
<dbReference type="STRING" id="1166018.FAES_1228"/>
<dbReference type="Pfam" id="PF11013">
    <property type="entry name" value="DUF2851"/>
    <property type="match status" value="1"/>
</dbReference>
<proteinExistence type="predicted"/>
<dbReference type="EMBL" id="HE796683">
    <property type="protein sequence ID" value="CCG99238.1"/>
    <property type="molecule type" value="Genomic_DNA"/>
</dbReference>
<organism evidence="1 2">
    <name type="scientific">Fibrella aestuarina BUZ 2</name>
    <dbReference type="NCBI Taxonomy" id="1166018"/>
    <lineage>
        <taxon>Bacteria</taxon>
        <taxon>Pseudomonadati</taxon>
        <taxon>Bacteroidota</taxon>
        <taxon>Cytophagia</taxon>
        <taxon>Cytophagales</taxon>
        <taxon>Spirosomataceae</taxon>
        <taxon>Fibrella</taxon>
    </lineage>
</organism>
<evidence type="ECO:0000313" key="2">
    <source>
        <dbReference type="Proteomes" id="UP000011058"/>
    </source>
</evidence>
<dbReference type="eggNOG" id="ENOG502Z7XW">
    <property type="taxonomic scope" value="Bacteria"/>
</dbReference>
<dbReference type="Proteomes" id="UP000011058">
    <property type="component" value="Chromosome"/>
</dbReference>
<sequence length="438" mass="49191">MSEEMLYFLWQFQYLAAQPLITTDGDRVEVIHPGYRNGNAGPDFLNARLRVGGVEWVGTVEAHVKTSDWLAHRHQNDRAYDNVILHIVWQHDRPADSPVPRPDGTALPTLELAPLVLDGSPPNLLLTNYQRLIDNRDPIPCAGQFRMVKPLRQTAMLDKSLLQRLEHKATAVRELYEATGHDWEETAYRLLATYLGSKVNVEPMEQLTRAVPLRVLQKHRNSLLQVEALLLGTSGLIPTPDDENDDFTVVLRREYQFLAAKYNLADRQLPAHIWKWGKLRPAGFPTMRLAQLAALVQQHASLFSVLVDTAGDVPALLKALQVRPSAYWQTHFQFGKVGKKNSAALGTSTAQGLLINTAAPLLAAYAQHREQPDLLDRAVSLLEQLPPEDNRITRLWDELGLHIRSAFDSQAALELYNGFCLPKRCLNCQIGIALVRAS</sequence>
<keyword evidence="2" id="KW-1185">Reference proteome</keyword>